<evidence type="ECO:0000256" key="5">
    <source>
        <dbReference type="ARBA" id="ARBA00022679"/>
    </source>
</evidence>
<evidence type="ECO:0000313" key="15">
    <source>
        <dbReference type="Proteomes" id="UP001294412"/>
    </source>
</evidence>
<sequence length="447" mass="48892">MSSLWTIAALLAVGILISALYRQSAENSFSALLEAQLFNLINSVSVSEAGFLTGSPNLGDLKYVQPESGWYWEIVPASQDLRGRLTSSSLGYSAISTEPIEAVPFEFDYQRTYTKPGLAGEELQILETEVVLDDSNRAARFRVMGNKSELDDETNAFDQRLALYLAIVCMGSVIINAGVILVALRPLRTVRRALSRVRAGQAEKLEGDFPFEVAPLADEMNALVANNRRIVERARTQVGNLAHSLKTPIAVLVNEADRIGGTSGQIVKDQGGRMREQVQHYLDRARVAAQSESVVYRTPVQPVLERLVRVIAKLSPDLKVVFEAETAAGLVFAGERQDYEEIVGNLLENASKWARGKVQLTCRAAGPDRFETIVEDDGPGLSEDERREAIKRGRRFDETVPGSGLGLSIVSDTVREYQGDVRLERSALGGLAVIVALPHLHTSASLT</sequence>
<keyword evidence="5" id="KW-0808">Transferase</keyword>
<feature type="domain" description="HAMP" evidence="13">
    <location>
        <begin position="181"/>
        <end position="232"/>
    </location>
</feature>
<organism evidence="14 15">
    <name type="scientific">Fulvimarina uroteuthidis</name>
    <dbReference type="NCBI Taxonomy" id="3098149"/>
    <lineage>
        <taxon>Bacteria</taxon>
        <taxon>Pseudomonadati</taxon>
        <taxon>Pseudomonadota</taxon>
        <taxon>Alphaproteobacteria</taxon>
        <taxon>Hyphomicrobiales</taxon>
        <taxon>Aurantimonadaceae</taxon>
        <taxon>Fulvimarina</taxon>
    </lineage>
</organism>
<dbReference type="Proteomes" id="UP001294412">
    <property type="component" value="Unassembled WGS sequence"/>
</dbReference>
<keyword evidence="4" id="KW-0597">Phosphoprotein</keyword>
<dbReference type="RefSeq" id="WP_322186881.1">
    <property type="nucleotide sequence ID" value="NZ_JAXLPB010000002.1"/>
</dbReference>
<dbReference type="InterPro" id="IPR003594">
    <property type="entry name" value="HATPase_dom"/>
</dbReference>
<name>A0ABU5I179_9HYPH</name>
<dbReference type="Pfam" id="PF02518">
    <property type="entry name" value="HATPase_c"/>
    <property type="match status" value="1"/>
</dbReference>
<dbReference type="PROSITE" id="PS50109">
    <property type="entry name" value="HIS_KIN"/>
    <property type="match status" value="1"/>
</dbReference>
<dbReference type="PANTHER" id="PTHR45436">
    <property type="entry name" value="SENSOR HISTIDINE KINASE YKOH"/>
    <property type="match status" value="1"/>
</dbReference>
<evidence type="ECO:0000256" key="9">
    <source>
        <dbReference type="ARBA" id="ARBA00023012"/>
    </source>
</evidence>
<evidence type="ECO:0000256" key="11">
    <source>
        <dbReference type="SAM" id="Phobius"/>
    </source>
</evidence>
<keyword evidence="15" id="KW-1185">Reference proteome</keyword>
<gene>
    <name evidence="14" type="ORF">U0C82_08285</name>
</gene>
<dbReference type="InterPro" id="IPR050428">
    <property type="entry name" value="TCS_sensor_his_kinase"/>
</dbReference>
<keyword evidence="6 11" id="KW-0812">Transmembrane</keyword>
<evidence type="ECO:0000256" key="10">
    <source>
        <dbReference type="ARBA" id="ARBA00023136"/>
    </source>
</evidence>
<comment type="caution">
    <text evidence="14">The sequence shown here is derived from an EMBL/GenBank/DDBJ whole genome shotgun (WGS) entry which is preliminary data.</text>
</comment>
<dbReference type="EC" id="2.7.13.3" evidence="3"/>
<keyword evidence="7" id="KW-0418">Kinase</keyword>
<feature type="domain" description="Histidine kinase" evidence="12">
    <location>
        <begin position="240"/>
        <end position="441"/>
    </location>
</feature>
<protein>
    <recommendedName>
        <fullName evidence="3">histidine kinase</fullName>
        <ecNumber evidence="3">2.7.13.3</ecNumber>
    </recommendedName>
</protein>
<dbReference type="GO" id="GO:0005524">
    <property type="term" value="F:ATP binding"/>
    <property type="evidence" value="ECO:0007669"/>
    <property type="project" value="UniProtKB-KW"/>
</dbReference>
<evidence type="ECO:0000256" key="2">
    <source>
        <dbReference type="ARBA" id="ARBA00004370"/>
    </source>
</evidence>
<evidence type="ECO:0000256" key="6">
    <source>
        <dbReference type="ARBA" id="ARBA00022692"/>
    </source>
</evidence>
<evidence type="ECO:0000259" key="12">
    <source>
        <dbReference type="PROSITE" id="PS50109"/>
    </source>
</evidence>
<keyword evidence="8 11" id="KW-1133">Transmembrane helix</keyword>
<evidence type="ECO:0000256" key="7">
    <source>
        <dbReference type="ARBA" id="ARBA00022777"/>
    </source>
</evidence>
<evidence type="ECO:0000256" key="4">
    <source>
        <dbReference type="ARBA" id="ARBA00022553"/>
    </source>
</evidence>
<dbReference type="InterPro" id="IPR036890">
    <property type="entry name" value="HATPase_C_sf"/>
</dbReference>
<evidence type="ECO:0000256" key="1">
    <source>
        <dbReference type="ARBA" id="ARBA00000085"/>
    </source>
</evidence>
<comment type="catalytic activity">
    <reaction evidence="1">
        <text>ATP + protein L-histidine = ADP + protein N-phospho-L-histidine.</text>
        <dbReference type="EC" id="2.7.13.3"/>
    </reaction>
</comment>
<dbReference type="PANTHER" id="PTHR45436:SF5">
    <property type="entry name" value="SENSOR HISTIDINE KINASE TRCS"/>
    <property type="match status" value="1"/>
</dbReference>
<keyword evidence="14" id="KW-0547">Nucleotide-binding</keyword>
<evidence type="ECO:0000256" key="3">
    <source>
        <dbReference type="ARBA" id="ARBA00012438"/>
    </source>
</evidence>
<keyword evidence="10 11" id="KW-0472">Membrane</keyword>
<dbReference type="Gene3D" id="3.30.565.10">
    <property type="entry name" value="Histidine kinase-like ATPase, C-terminal domain"/>
    <property type="match status" value="1"/>
</dbReference>
<dbReference type="SUPFAM" id="SSF55874">
    <property type="entry name" value="ATPase domain of HSP90 chaperone/DNA topoisomerase II/histidine kinase"/>
    <property type="match status" value="1"/>
</dbReference>
<dbReference type="Gene3D" id="1.10.287.130">
    <property type="match status" value="1"/>
</dbReference>
<comment type="subcellular location">
    <subcellularLocation>
        <location evidence="2">Membrane</location>
    </subcellularLocation>
</comment>
<dbReference type="InterPro" id="IPR003660">
    <property type="entry name" value="HAMP_dom"/>
</dbReference>
<evidence type="ECO:0000313" key="14">
    <source>
        <dbReference type="EMBL" id="MDY8109142.1"/>
    </source>
</evidence>
<dbReference type="SMART" id="SM00387">
    <property type="entry name" value="HATPase_c"/>
    <property type="match status" value="1"/>
</dbReference>
<dbReference type="PROSITE" id="PS50885">
    <property type="entry name" value="HAMP"/>
    <property type="match status" value="1"/>
</dbReference>
<feature type="transmembrane region" description="Helical" evidence="11">
    <location>
        <begin position="161"/>
        <end position="184"/>
    </location>
</feature>
<keyword evidence="14" id="KW-0067">ATP-binding</keyword>
<dbReference type="InterPro" id="IPR005467">
    <property type="entry name" value="His_kinase_dom"/>
</dbReference>
<reference evidence="14 15" key="1">
    <citation type="submission" date="2023-12" db="EMBL/GenBank/DDBJ databases">
        <title>Description of Novel Strain Fulvimarina sp. 2208YS6-2-32 isolated from Uroteuthis (Photololigo) edulis.</title>
        <authorList>
            <person name="Park J.-S."/>
        </authorList>
    </citation>
    <scope>NUCLEOTIDE SEQUENCE [LARGE SCALE GENOMIC DNA]</scope>
    <source>
        <strain evidence="14 15">2208YS6-2-32</strain>
    </source>
</reference>
<keyword evidence="9" id="KW-0902">Two-component regulatory system</keyword>
<evidence type="ECO:0000256" key="8">
    <source>
        <dbReference type="ARBA" id="ARBA00022989"/>
    </source>
</evidence>
<accession>A0ABU5I179</accession>
<proteinExistence type="predicted"/>
<dbReference type="EMBL" id="JAXLPB010000002">
    <property type="protein sequence ID" value="MDY8109142.1"/>
    <property type="molecule type" value="Genomic_DNA"/>
</dbReference>
<dbReference type="PRINTS" id="PR00344">
    <property type="entry name" value="BCTRLSENSOR"/>
</dbReference>
<dbReference type="InterPro" id="IPR004358">
    <property type="entry name" value="Sig_transdc_His_kin-like_C"/>
</dbReference>
<evidence type="ECO:0000259" key="13">
    <source>
        <dbReference type="PROSITE" id="PS50885"/>
    </source>
</evidence>